<dbReference type="Pfam" id="PF00615">
    <property type="entry name" value="RGS"/>
    <property type="match status" value="1"/>
</dbReference>
<sequence length="122" mass="14746">MTDPEFYYLRLAFNEFLYQNLADEYLMFWHAVEVAKRETDQEKLRPLVYDLYKAFIKPGALFCINLDAQNVKLIETKMELEYLDMEDIYENAQAHVEEILKSQFYPDFLKSETLRHFVRSLK</sequence>
<dbReference type="AlphaFoldDB" id="A0A915K7Y2"/>
<dbReference type="PANTHER" id="PTHR10845:SF192">
    <property type="entry name" value="DOUBLE HIT, ISOFORM B"/>
    <property type="match status" value="1"/>
</dbReference>
<dbReference type="InterPro" id="IPR036305">
    <property type="entry name" value="RGS_sf"/>
</dbReference>
<keyword evidence="2" id="KW-1185">Reference proteome</keyword>
<feature type="domain" description="RGS" evidence="1">
    <location>
        <begin position="10"/>
        <end position="118"/>
    </location>
</feature>
<dbReference type="InterPro" id="IPR016137">
    <property type="entry name" value="RGS"/>
</dbReference>
<evidence type="ECO:0000313" key="2">
    <source>
        <dbReference type="Proteomes" id="UP000887565"/>
    </source>
</evidence>
<dbReference type="Gene3D" id="1.10.167.10">
    <property type="entry name" value="Regulator of G-protein Signalling 4, domain 2"/>
    <property type="match status" value="1"/>
</dbReference>
<organism evidence="2 3">
    <name type="scientific">Romanomermis culicivorax</name>
    <name type="common">Nematode worm</name>
    <dbReference type="NCBI Taxonomy" id="13658"/>
    <lineage>
        <taxon>Eukaryota</taxon>
        <taxon>Metazoa</taxon>
        <taxon>Ecdysozoa</taxon>
        <taxon>Nematoda</taxon>
        <taxon>Enoplea</taxon>
        <taxon>Dorylaimia</taxon>
        <taxon>Mermithida</taxon>
        <taxon>Mermithoidea</taxon>
        <taxon>Mermithidae</taxon>
        <taxon>Romanomermis</taxon>
    </lineage>
</organism>
<dbReference type="SUPFAM" id="SSF48097">
    <property type="entry name" value="Regulator of G-protein signaling, RGS"/>
    <property type="match status" value="1"/>
</dbReference>
<dbReference type="PROSITE" id="PS50132">
    <property type="entry name" value="RGS"/>
    <property type="match status" value="1"/>
</dbReference>
<accession>A0A915K7Y2</accession>
<name>A0A915K7Y2_ROMCU</name>
<dbReference type="InterPro" id="IPR044926">
    <property type="entry name" value="RGS_subdomain_2"/>
</dbReference>
<dbReference type="PANTHER" id="PTHR10845">
    <property type="entry name" value="REGULATOR OF G PROTEIN SIGNALING"/>
    <property type="match status" value="1"/>
</dbReference>
<reference evidence="3" key="1">
    <citation type="submission" date="2022-11" db="UniProtKB">
        <authorList>
            <consortium name="WormBaseParasite"/>
        </authorList>
    </citation>
    <scope>IDENTIFICATION</scope>
</reference>
<evidence type="ECO:0000313" key="3">
    <source>
        <dbReference type="WBParaSite" id="nRc.2.0.1.t33997-RA"/>
    </source>
</evidence>
<dbReference type="PRINTS" id="PR01301">
    <property type="entry name" value="RGSPROTEIN"/>
</dbReference>
<dbReference type="CDD" id="cd07440">
    <property type="entry name" value="RGS"/>
    <property type="match status" value="1"/>
</dbReference>
<dbReference type="SMART" id="SM00315">
    <property type="entry name" value="RGS"/>
    <property type="match status" value="1"/>
</dbReference>
<evidence type="ECO:0000259" key="1">
    <source>
        <dbReference type="PROSITE" id="PS50132"/>
    </source>
</evidence>
<protein>
    <submittedName>
        <fullName evidence="3">RGS domain-containing protein</fullName>
    </submittedName>
</protein>
<proteinExistence type="predicted"/>
<dbReference type="Proteomes" id="UP000887565">
    <property type="component" value="Unplaced"/>
</dbReference>
<dbReference type="WBParaSite" id="nRc.2.0.1.t33997-RA">
    <property type="protein sequence ID" value="nRc.2.0.1.t33997-RA"/>
    <property type="gene ID" value="nRc.2.0.1.g33997"/>
</dbReference>